<dbReference type="AlphaFoldDB" id="A0A3S1BR69"/>
<keyword evidence="2" id="KW-0812">Transmembrane</keyword>
<protein>
    <submittedName>
        <fullName evidence="3">Uncharacterized protein</fullName>
    </submittedName>
</protein>
<keyword evidence="4" id="KW-1185">Reference proteome</keyword>
<proteinExistence type="predicted"/>
<evidence type="ECO:0000313" key="4">
    <source>
        <dbReference type="Proteomes" id="UP000279446"/>
    </source>
</evidence>
<keyword evidence="2" id="KW-1133">Transmembrane helix</keyword>
<evidence type="ECO:0000256" key="2">
    <source>
        <dbReference type="SAM" id="Phobius"/>
    </source>
</evidence>
<dbReference type="OrthoDB" id="2660621at2"/>
<keyword evidence="2" id="KW-0472">Membrane</keyword>
<feature type="compositionally biased region" description="Basic residues" evidence="1">
    <location>
        <begin position="57"/>
        <end position="66"/>
    </location>
</feature>
<accession>A0A3S1BR69</accession>
<dbReference type="RefSeq" id="WP_127190977.1">
    <property type="nucleotide sequence ID" value="NZ_JAUSSS010000002.1"/>
</dbReference>
<comment type="caution">
    <text evidence="3">The sequence shown here is derived from an EMBL/GenBank/DDBJ whole genome shotgun (WGS) entry which is preliminary data.</text>
</comment>
<evidence type="ECO:0000313" key="3">
    <source>
        <dbReference type="EMBL" id="RUT47780.1"/>
    </source>
</evidence>
<reference evidence="3 4" key="1">
    <citation type="submission" date="2018-12" db="EMBL/GenBank/DDBJ databases">
        <authorList>
            <person name="Sun L."/>
            <person name="Chen Z."/>
        </authorList>
    </citation>
    <scope>NUCLEOTIDE SEQUENCE [LARGE SCALE GENOMIC DNA]</scope>
    <source>
        <strain evidence="3 4">DSM 15890</strain>
    </source>
</reference>
<feature type="transmembrane region" description="Helical" evidence="2">
    <location>
        <begin position="32"/>
        <end position="49"/>
    </location>
</feature>
<dbReference type="EMBL" id="RZNY01000003">
    <property type="protein sequence ID" value="RUT47780.1"/>
    <property type="molecule type" value="Genomic_DNA"/>
</dbReference>
<evidence type="ECO:0000256" key="1">
    <source>
        <dbReference type="SAM" id="MobiDB-lite"/>
    </source>
</evidence>
<gene>
    <name evidence="3" type="ORF">EJP82_05205</name>
</gene>
<dbReference type="Proteomes" id="UP000279446">
    <property type="component" value="Unassembled WGS sequence"/>
</dbReference>
<organism evidence="3 4">
    <name type="scientific">Paenibacillus anaericanus</name>
    <dbReference type="NCBI Taxonomy" id="170367"/>
    <lineage>
        <taxon>Bacteria</taxon>
        <taxon>Bacillati</taxon>
        <taxon>Bacillota</taxon>
        <taxon>Bacilli</taxon>
        <taxon>Bacillales</taxon>
        <taxon>Paenibacillaceae</taxon>
        <taxon>Paenibacillus</taxon>
    </lineage>
</organism>
<feature type="region of interest" description="Disordered" evidence="1">
    <location>
        <begin position="57"/>
        <end position="112"/>
    </location>
</feature>
<feature type="transmembrane region" description="Helical" evidence="2">
    <location>
        <begin position="7"/>
        <end position="26"/>
    </location>
</feature>
<feature type="compositionally biased region" description="Basic and acidic residues" evidence="1">
    <location>
        <begin position="101"/>
        <end position="112"/>
    </location>
</feature>
<sequence>MKKQFIIFWVTIGLAVFYLVDFLFLGGGKLNLGSFLPPVLVLGIIFWLYKFPPKKYRKSKHPKVKPSARTMAKVAAERRQTTTTGSGQKRKHYPFQVIEGQKGKNDDTPKYH</sequence>
<name>A0A3S1BR69_9BACL</name>